<comment type="caution">
    <text evidence="2">The sequence shown here is derived from an EMBL/GenBank/DDBJ whole genome shotgun (WGS) entry which is preliminary data.</text>
</comment>
<evidence type="ECO:0000256" key="1">
    <source>
        <dbReference type="SAM" id="MobiDB-lite"/>
    </source>
</evidence>
<accession>A0A9D4UD91</accession>
<gene>
    <name evidence="2" type="ORF">GOP47_0020430</name>
</gene>
<evidence type="ECO:0000313" key="2">
    <source>
        <dbReference type="EMBL" id="KAI5065735.1"/>
    </source>
</evidence>
<keyword evidence="3" id="KW-1185">Reference proteome</keyword>
<dbReference type="Proteomes" id="UP000886520">
    <property type="component" value="Chromosome 19"/>
</dbReference>
<evidence type="ECO:0000313" key="3">
    <source>
        <dbReference type="Proteomes" id="UP000886520"/>
    </source>
</evidence>
<name>A0A9D4UD91_ADICA</name>
<organism evidence="2 3">
    <name type="scientific">Adiantum capillus-veneris</name>
    <name type="common">Maidenhair fern</name>
    <dbReference type="NCBI Taxonomy" id="13818"/>
    <lineage>
        <taxon>Eukaryota</taxon>
        <taxon>Viridiplantae</taxon>
        <taxon>Streptophyta</taxon>
        <taxon>Embryophyta</taxon>
        <taxon>Tracheophyta</taxon>
        <taxon>Polypodiopsida</taxon>
        <taxon>Polypodiidae</taxon>
        <taxon>Polypodiales</taxon>
        <taxon>Pteridineae</taxon>
        <taxon>Pteridaceae</taxon>
        <taxon>Vittarioideae</taxon>
        <taxon>Adiantum</taxon>
    </lineage>
</organism>
<feature type="region of interest" description="Disordered" evidence="1">
    <location>
        <begin position="1"/>
        <end position="23"/>
    </location>
</feature>
<reference evidence="2" key="1">
    <citation type="submission" date="2021-01" db="EMBL/GenBank/DDBJ databases">
        <title>Adiantum capillus-veneris genome.</title>
        <authorList>
            <person name="Fang Y."/>
            <person name="Liao Q."/>
        </authorList>
    </citation>
    <scope>NUCLEOTIDE SEQUENCE</scope>
    <source>
        <strain evidence="2">H3</strain>
        <tissue evidence="2">Leaf</tissue>
    </source>
</reference>
<dbReference type="EMBL" id="JABFUD020000019">
    <property type="protein sequence ID" value="KAI5065735.1"/>
    <property type="molecule type" value="Genomic_DNA"/>
</dbReference>
<protein>
    <submittedName>
        <fullName evidence="2">Uncharacterized protein</fullName>
    </submittedName>
</protein>
<proteinExistence type="predicted"/>
<dbReference type="AlphaFoldDB" id="A0A9D4UD91"/>
<sequence>MEKAMAWPRAPQPRTSMRVKPAGSLVCSRDETSAARESPASKWVIPFCTGKPWLATFLRWKGRNTNLPKKSSDPVVMLITSGADSASHRVRAAPPLALIVFPSHAPQLLMLTASTFPAVLSPTCAFITGNPLAAIAAELDAVQVAMPSS</sequence>